<dbReference type="Proteomes" id="UP000591131">
    <property type="component" value="Unassembled WGS sequence"/>
</dbReference>
<reference evidence="1 2" key="1">
    <citation type="submission" date="2020-04" db="EMBL/GenBank/DDBJ databases">
        <title>Perkinsus chesapeaki whole genome sequence.</title>
        <authorList>
            <person name="Bogema D.R."/>
        </authorList>
    </citation>
    <scope>NUCLEOTIDE SEQUENCE [LARGE SCALE GENOMIC DNA]</scope>
    <source>
        <strain evidence="1">ATCC PRA-425</strain>
    </source>
</reference>
<evidence type="ECO:0000313" key="1">
    <source>
        <dbReference type="EMBL" id="KAF4646522.1"/>
    </source>
</evidence>
<dbReference type="AlphaFoldDB" id="A0A7J6KI58"/>
<comment type="caution">
    <text evidence="1">The sequence shown here is derived from an EMBL/GenBank/DDBJ whole genome shotgun (WGS) entry which is preliminary data.</text>
</comment>
<organism evidence="1 2">
    <name type="scientific">Perkinsus chesapeaki</name>
    <name type="common">Clam parasite</name>
    <name type="synonym">Perkinsus andrewsi</name>
    <dbReference type="NCBI Taxonomy" id="330153"/>
    <lineage>
        <taxon>Eukaryota</taxon>
        <taxon>Sar</taxon>
        <taxon>Alveolata</taxon>
        <taxon>Perkinsozoa</taxon>
        <taxon>Perkinsea</taxon>
        <taxon>Perkinsida</taxon>
        <taxon>Perkinsidae</taxon>
        <taxon>Perkinsus</taxon>
    </lineage>
</organism>
<gene>
    <name evidence="1" type="ORF">FOL47_006047</name>
</gene>
<name>A0A7J6KI58_PERCH</name>
<dbReference type="OrthoDB" id="6765615at2759"/>
<protein>
    <submittedName>
        <fullName evidence="1">Uncharacterized protein</fullName>
    </submittedName>
</protein>
<sequence>DAFYATFSGGLLKGYPMTKRQSCAVLASFYDPLGLLVEHDMRARSIWRDVNKSTTEWESIIPSPLKDEVCDWASISTRLSKSMPTPRFVHLDSPLILSTDASINAWGADLRSTSTLSVRLAGK</sequence>
<dbReference type="Pfam" id="PF05380">
    <property type="entry name" value="Peptidase_A17"/>
    <property type="match status" value="1"/>
</dbReference>
<dbReference type="InterPro" id="IPR008042">
    <property type="entry name" value="Retrotrans_Pao"/>
</dbReference>
<proteinExistence type="predicted"/>
<feature type="non-terminal residue" evidence="1">
    <location>
        <position position="123"/>
    </location>
</feature>
<accession>A0A7J6KI58</accession>
<dbReference type="EMBL" id="JAAPAO010003350">
    <property type="protein sequence ID" value="KAF4646522.1"/>
    <property type="molecule type" value="Genomic_DNA"/>
</dbReference>
<evidence type="ECO:0000313" key="2">
    <source>
        <dbReference type="Proteomes" id="UP000591131"/>
    </source>
</evidence>
<feature type="non-terminal residue" evidence="1">
    <location>
        <position position="1"/>
    </location>
</feature>
<keyword evidence="2" id="KW-1185">Reference proteome</keyword>